<evidence type="ECO:0000256" key="5">
    <source>
        <dbReference type="ARBA" id="ARBA00022989"/>
    </source>
</evidence>
<sequence length="237" mass="27264">MTTILLRTLLMYVLVFALLRLMGKREIGKLSVFDLVISIMIAEIAVIIIEDTDKPILYAIAPIALLVVIQIVFAFLTIRSRKFRLWIDGTPSVLIRGGKLNRSEMRKQRYNLDDLMAQLREHEMINVEDVELAVLEANGKLSVVPKTDRNSKETGITQRNVSAPSPGKSETPPKIRYELLPLPLILDGQVQDDSLEKIGKNRFWLKTRLREQGIEQFRQVFFCSIDHKGRFYVDRKK</sequence>
<evidence type="ECO:0000256" key="4">
    <source>
        <dbReference type="ARBA" id="ARBA00022692"/>
    </source>
</evidence>
<proteinExistence type="inferred from homology"/>
<dbReference type="InterPro" id="IPR023090">
    <property type="entry name" value="UPF0702_alpha/beta_dom_sf"/>
</dbReference>
<reference evidence="10 11" key="1">
    <citation type="submission" date="2018-10" db="EMBL/GenBank/DDBJ databases">
        <title>Genome Sequence of Cohnella sp.</title>
        <authorList>
            <person name="Srinivasan S."/>
            <person name="Kim M.K."/>
        </authorList>
    </citation>
    <scope>NUCLEOTIDE SEQUENCE [LARGE SCALE GENOMIC DNA]</scope>
    <source>
        <strain evidence="10 11">18JY8-7</strain>
    </source>
</reference>
<evidence type="ECO:0000256" key="2">
    <source>
        <dbReference type="ARBA" id="ARBA00006448"/>
    </source>
</evidence>
<feature type="transmembrane region" description="Helical" evidence="8">
    <location>
        <begin position="6"/>
        <end position="23"/>
    </location>
</feature>
<evidence type="ECO:0000256" key="3">
    <source>
        <dbReference type="ARBA" id="ARBA00022475"/>
    </source>
</evidence>
<protein>
    <submittedName>
        <fullName evidence="10">DUF421 domain-containing protein</fullName>
    </submittedName>
</protein>
<evidence type="ECO:0000256" key="8">
    <source>
        <dbReference type="SAM" id="Phobius"/>
    </source>
</evidence>
<evidence type="ECO:0000256" key="6">
    <source>
        <dbReference type="ARBA" id="ARBA00023136"/>
    </source>
</evidence>
<evidence type="ECO:0000259" key="9">
    <source>
        <dbReference type="Pfam" id="PF04239"/>
    </source>
</evidence>
<gene>
    <name evidence="10" type="ORF">EAV92_11750</name>
</gene>
<dbReference type="KEGG" id="coh:EAV92_11750"/>
<feature type="region of interest" description="Disordered" evidence="7">
    <location>
        <begin position="145"/>
        <end position="173"/>
    </location>
</feature>
<evidence type="ECO:0000256" key="1">
    <source>
        <dbReference type="ARBA" id="ARBA00004651"/>
    </source>
</evidence>
<comment type="subcellular location">
    <subcellularLocation>
        <location evidence="1">Cell membrane</location>
        <topology evidence="1">Multi-pass membrane protein</topology>
    </subcellularLocation>
</comment>
<evidence type="ECO:0000313" key="10">
    <source>
        <dbReference type="EMBL" id="AYQ75618.1"/>
    </source>
</evidence>
<keyword evidence="3" id="KW-1003">Cell membrane</keyword>
<keyword evidence="11" id="KW-1185">Reference proteome</keyword>
<feature type="transmembrane region" description="Helical" evidence="8">
    <location>
        <begin position="55"/>
        <end position="76"/>
    </location>
</feature>
<feature type="domain" description="YetF C-terminal" evidence="9">
    <location>
        <begin position="79"/>
        <end position="225"/>
    </location>
</feature>
<dbReference type="GO" id="GO:0005886">
    <property type="term" value="C:plasma membrane"/>
    <property type="evidence" value="ECO:0007669"/>
    <property type="project" value="UniProtKB-SubCell"/>
</dbReference>
<feature type="transmembrane region" description="Helical" evidence="8">
    <location>
        <begin position="30"/>
        <end position="49"/>
    </location>
</feature>
<keyword evidence="6 8" id="KW-0472">Membrane</keyword>
<accession>A0A3G3K577</accession>
<dbReference type="AlphaFoldDB" id="A0A3G3K577"/>
<dbReference type="EMBL" id="CP033433">
    <property type="protein sequence ID" value="AYQ75618.1"/>
    <property type="molecule type" value="Genomic_DNA"/>
</dbReference>
<dbReference type="InterPro" id="IPR007353">
    <property type="entry name" value="DUF421"/>
</dbReference>
<dbReference type="RefSeq" id="WP_123043699.1">
    <property type="nucleotide sequence ID" value="NZ_CP033433.1"/>
</dbReference>
<name>A0A3G3K577_9BACL</name>
<evidence type="ECO:0000313" key="11">
    <source>
        <dbReference type="Proteomes" id="UP000269097"/>
    </source>
</evidence>
<comment type="similarity">
    <text evidence="2">Belongs to the UPF0702 family.</text>
</comment>
<feature type="compositionally biased region" description="Polar residues" evidence="7">
    <location>
        <begin position="153"/>
        <end position="163"/>
    </location>
</feature>
<keyword evidence="5 8" id="KW-1133">Transmembrane helix</keyword>
<dbReference type="Gene3D" id="3.30.240.20">
    <property type="entry name" value="bsu07140 like domains"/>
    <property type="match status" value="2"/>
</dbReference>
<dbReference type="Proteomes" id="UP000269097">
    <property type="component" value="Chromosome"/>
</dbReference>
<organism evidence="10 11">
    <name type="scientific">Cohnella candidum</name>
    <dbReference type="NCBI Taxonomy" id="2674991"/>
    <lineage>
        <taxon>Bacteria</taxon>
        <taxon>Bacillati</taxon>
        <taxon>Bacillota</taxon>
        <taxon>Bacilli</taxon>
        <taxon>Bacillales</taxon>
        <taxon>Paenibacillaceae</taxon>
        <taxon>Cohnella</taxon>
    </lineage>
</organism>
<evidence type="ECO:0000256" key="7">
    <source>
        <dbReference type="SAM" id="MobiDB-lite"/>
    </source>
</evidence>
<keyword evidence="4 8" id="KW-0812">Transmembrane</keyword>
<dbReference type="PANTHER" id="PTHR34582:SF6">
    <property type="entry name" value="UPF0702 TRANSMEMBRANE PROTEIN YCAP"/>
    <property type="match status" value="1"/>
</dbReference>
<dbReference type="PANTHER" id="PTHR34582">
    <property type="entry name" value="UPF0702 TRANSMEMBRANE PROTEIN YCAP"/>
    <property type="match status" value="1"/>
</dbReference>
<dbReference type="Pfam" id="PF04239">
    <property type="entry name" value="DUF421"/>
    <property type="match status" value="1"/>
</dbReference>